<evidence type="ECO:0000256" key="1">
    <source>
        <dbReference type="SAM" id="MobiDB-lite"/>
    </source>
</evidence>
<sequence length="625" mass="65863">MDPHSFRFGLAAAGAHKRSFTKRSCNLASGDLYTFPNSSSTVDATQPLTFKWNTDCDVSSNIDLYLYAPSSAAGLIHAWTNVQFSSGEFTATLQPKWWNDTTTAKLQLNIIESGGYSFLSSNPLGPVFTVNYAADAMFSTTEKNGAVQTQTAAAAATNVADAVFQDVSDTYKHHGISKGGIAAAVLVPLLVLLLLAAVGVKFWRSKEKANRQRWSKALSTHSGLDWEKGARPGEKPQSILGRPSMSTIQRPTSFAASSTYAIENNMAGAGAGGFARPDVSGLRSVSVDNIHTPPVGPRQSRISFAEAARPDRRSRLSFGGDLRPTVSHGTPGTPVFRIPGGTRSAADLNTPRGIAYATGSALDDAEEDLNVSPTQKAGPQPFADAEMKRVGQGRRTGRLSRLSLGDRRRSSVVSGVDVEDFKSAASARGSVDELRDLEAVMLARRSVMSTLSVGNVQSPDNNHVEALGDLPPIPSPTGSTNIESPETSPVPAITYGPDQMLAVYAARAKSQAQGPLIPEKPQPNRQNSGMRLLTSLGKKNADNTGSVTSPTSLMPPPPAPGDMKSYVHLNRGTVPANIVESMPHPGPPSAGLSPGIAISGGRGRSGTVTRQSDASAYSDDVGRAA</sequence>
<comment type="caution">
    <text evidence="3">The sequence shown here is derived from an EMBL/GenBank/DDBJ whole genome shotgun (WGS) entry which is preliminary data.</text>
</comment>
<feature type="region of interest" description="Disordered" evidence="1">
    <location>
        <begin position="537"/>
        <end position="559"/>
    </location>
</feature>
<feature type="compositionally biased region" description="Polar residues" evidence="1">
    <location>
        <begin position="542"/>
        <end position="552"/>
    </location>
</feature>
<gene>
    <name evidence="3" type="ORF">M231_05413</name>
</gene>
<accession>A0A4Q1BI08</accession>
<dbReference type="AlphaFoldDB" id="A0A4Q1BI08"/>
<organism evidence="3 4">
    <name type="scientific">Tremella mesenterica</name>
    <name type="common">Jelly fungus</name>
    <dbReference type="NCBI Taxonomy" id="5217"/>
    <lineage>
        <taxon>Eukaryota</taxon>
        <taxon>Fungi</taxon>
        <taxon>Dikarya</taxon>
        <taxon>Basidiomycota</taxon>
        <taxon>Agaricomycotina</taxon>
        <taxon>Tremellomycetes</taxon>
        <taxon>Tremellales</taxon>
        <taxon>Tremellaceae</taxon>
        <taxon>Tremella</taxon>
    </lineage>
</organism>
<dbReference type="OrthoDB" id="3363836at2759"/>
<protein>
    <submittedName>
        <fullName evidence="3">Uncharacterized protein</fullName>
    </submittedName>
</protein>
<keyword evidence="2" id="KW-0472">Membrane</keyword>
<name>A0A4Q1BI08_TREME</name>
<dbReference type="VEuPathDB" id="FungiDB:TREMEDRAFT_40028"/>
<dbReference type="STRING" id="5217.A0A4Q1BI08"/>
<feature type="compositionally biased region" description="Basic and acidic residues" evidence="1">
    <location>
        <begin position="224"/>
        <end position="234"/>
    </location>
</feature>
<keyword evidence="4" id="KW-1185">Reference proteome</keyword>
<evidence type="ECO:0000313" key="3">
    <source>
        <dbReference type="EMBL" id="RXK37271.1"/>
    </source>
</evidence>
<reference evidence="3 4" key="1">
    <citation type="submission" date="2016-06" db="EMBL/GenBank/DDBJ databases">
        <title>Evolution of pathogenesis and genome organization in the Tremellales.</title>
        <authorList>
            <person name="Cuomo C."/>
            <person name="Litvintseva A."/>
            <person name="Heitman J."/>
            <person name="Chen Y."/>
            <person name="Sun S."/>
            <person name="Springer D."/>
            <person name="Dromer F."/>
            <person name="Young S."/>
            <person name="Zeng Q."/>
            <person name="Chapman S."/>
            <person name="Gujja S."/>
            <person name="Saif S."/>
            <person name="Birren B."/>
        </authorList>
    </citation>
    <scope>NUCLEOTIDE SEQUENCE [LARGE SCALE GENOMIC DNA]</scope>
    <source>
        <strain evidence="3 4">ATCC 28783</strain>
    </source>
</reference>
<feature type="region of interest" description="Disordered" evidence="1">
    <location>
        <begin position="578"/>
        <end position="625"/>
    </location>
</feature>
<evidence type="ECO:0000256" key="2">
    <source>
        <dbReference type="SAM" id="Phobius"/>
    </source>
</evidence>
<feature type="transmembrane region" description="Helical" evidence="2">
    <location>
        <begin position="181"/>
        <end position="203"/>
    </location>
</feature>
<proteinExistence type="predicted"/>
<dbReference type="InParanoid" id="A0A4Q1BI08"/>
<evidence type="ECO:0000313" key="4">
    <source>
        <dbReference type="Proteomes" id="UP000289152"/>
    </source>
</evidence>
<keyword evidence="2" id="KW-1133">Transmembrane helix</keyword>
<feature type="region of interest" description="Disordered" evidence="1">
    <location>
        <begin position="308"/>
        <end position="340"/>
    </location>
</feature>
<keyword evidence="2" id="KW-0812">Transmembrane</keyword>
<dbReference type="EMBL" id="SDIL01000072">
    <property type="protein sequence ID" value="RXK37271.1"/>
    <property type="molecule type" value="Genomic_DNA"/>
</dbReference>
<dbReference type="Proteomes" id="UP000289152">
    <property type="component" value="Unassembled WGS sequence"/>
</dbReference>
<feature type="region of interest" description="Disordered" evidence="1">
    <location>
        <begin position="224"/>
        <end position="245"/>
    </location>
</feature>